<dbReference type="EMBL" id="CP011110">
    <property type="protein sequence ID" value="AKA26274.1"/>
    <property type="molecule type" value="Genomic_DNA"/>
</dbReference>
<gene>
    <name evidence="2" type="ORF">PCL1606_48270</name>
</gene>
<reference evidence="2 3" key="1">
    <citation type="journal article" date="2015" name="Mol. Plant Microbe Interact.">
        <title>Comparative Genomic Analysis of Pseudomonas chlororaphis PCL1606 Reveals New Insight into Antifungal Compounds Involved in Biocontrol.</title>
        <authorList>
            <person name="Calderon C.E."/>
            <person name="Ramos C."/>
            <person name="de Vicente A."/>
            <person name="Cazorla F.M."/>
        </authorList>
    </citation>
    <scope>NUCLEOTIDE SEQUENCE [LARGE SCALE GENOMIC DNA]</scope>
    <source>
        <strain evidence="2 3">PCL1606</strain>
    </source>
</reference>
<dbReference type="KEGG" id="pcz:PCL1606_48270"/>
<name>A0A0D5Y5I6_9PSED</name>
<accession>A0A0D5Y5I6</accession>
<evidence type="ECO:0000256" key="1">
    <source>
        <dbReference type="SAM" id="MobiDB-lite"/>
    </source>
</evidence>
<feature type="region of interest" description="Disordered" evidence="1">
    <location>
        <begin position="1"/>
        <end position="40"/>
    </location>
</feature>
<evidence type="ECO:0000313" key="2">
    <source>
        <dbReference type="EMBL" id="AKA26274.1"/>
    </source>
</evidence>
<sequence>MSVAETGNDGALYGRDPLPYRHAAGGGRGAGRRPVRPGVS</sequence>
<dbReference type="Proteomes" id="UP000032748">
    <property type="component" value="Chromosome"/>
</dbReference>
<proteinExistence type="predicted"/>
<dbReference type="AlphaFoldDB" id="A0A0D5Y5I6"/>
<organism evidence="2 3">
    <name type="scientific">Pseudomonas chlororaphis</name>
    <dbReference type="NCBI Taxonomy" id="587753"/>
    <lineage>
        <taxon>Bacteria</taxon>
        <taxon>Pseudomonadati</taxon>
        <taxon>Pseudomonadota</taxon>
        <taxon>Gammaproteobacteria</taxon>
        <taxon>Pseudomonadales</taxon>
        <taxon>Pseudomonadaceae</taxon>
        <taxon>Pseudomonas</taxon>
    </lineage>
</organism>
<protein>
    <submittedName>
        <fullName evidence="2">Uncharacterized protein</fullName>
    </submittedName>
</protein>
<feature type="compositionally biased region" description="Basic residues" evidence="1">
    <location>
        <begin position="30"/>
        <end position="40"/>
    </location>
</feature>
<evidence type="ECO:0000313" key="3">
    <source>
        <dbReference type="Proteomes" id="UP000032748"/>
    </source>
</evidence>